<dbReference type="Pfam" id="PF05701">
    <property type="entry name" value="WEMBL"/>
    <property type="match status" value="1"/>
</dbReference>
<feature type="compositionally biased region" description="Polar residues" evidence="4">
    <location>
        <begin position="195"/>
        <end position="206"/>
    </location>
</feature>
<feature type="region of interest" description="Disordered" evidence="4">
    <location>
        <begin position="1"/>
        <end position="57"/>
    </location>
</feature>
<feature type="compositionally biased region" description="Polar residues" evidence="4">
    <location>
        <begin position="26"/>
        <end position="57"/>
    </location>
</feature>
<feature type="compositionally biased region" description="Polar residues" evidence="4">
    <location>
        <begin position="155"/>
        <end position="181"/>
    </location>
</feature>
<evidence type="ECO:0000256" key="1">
    <source>
        <dbReference type="ARBA" id="ARBA00005485"/>
    </source>
</evidence>
<protein>
    <recommendedName>
        <fullName evidence="7">Protein WEAK CHLOROPLAST MOVEMENT UNDER BLUE LIGHT 1-like</fullName>
    </recommendedName>
</protein>
<feature type="coiled-coil region" evidence="3">
    <location>
        <begin position="328"/>
        <end position="397"/>
    </location>
</feature>
<keyword evidence="2 3" id="KW-0175">Coiled coil</keyword>
<feature type="region of interest" description="Disordered" evidence="4">
    <location>
        <begin position="89"/>
        <end position="143"/>
    </location>
</feature>
<proteinExistence type="inferred from homology"/>
<reference evidence="5 6" key="1">
    <citation type="journal article" date="2021" name="Commun. Biol.">
        <title>The genome of Shorea leprosula (Dipterocarpaceae) highlights the ecological relevance of drought in aseasonal tropical rainforests.</title>
        <authorList>
            <person name="Ng K.K.S."/>
            <person name="Kobayashi M.J."/>
            <person name="Fawcett J.A."/>
            <person name="Hatakeyama M."/>
            <person name="Paape T."/>
            <person name="Ng C.H."/>
            <person name="Ang C.C."/>
            <person name="Tnah L.H."/>
            <person name="Lee C.T."/>
            <person name="Nishiyama T."/>
            <person name="Sese J."/>
            <person name="O'Brien M.J."/>
            <person name="Copetti D."/>
            <person name="Mohd Noor M.I."/>
            <person name="Ong R.C."/>
            <person name="Putra M."/>
            <person name="Sireger I.Z."/>
            <person name="Indrioko S."/>
            <person name="Kosugi Y."/>
            <person name="Izuno A."/>
            <person name="Isagi Y."/>
            <person name="Lee S.L."/>
            <person name="Shimizu K.K."/>
        </authorList>
    </citation>
    <scope>NUCLEOTIDE SEQUENCE [LARGE SCALE GENOMIC DNA]</scope>
    <source>
        <strain evidence="5">214</strain>
    </source>
</reference>
<evidence type="ECO:0000256" key="3">
    <source>
        <dbReference type="SAM" id="Coils"/>
    </source>
</evidence>
<comment type="similarity">
    <text evidence="1">Belongs to the WEB family.</text>
</comment>
<evidence type="ECO:0000256" key="2">
    <source>
        <dbReference type="ARBA" id="ARBA00023054"/>
    </source>
</evidence>
<comment type="caution">
    <text evidence="5">The sequence shown here is derived from an EMBL/GenBank/DDBJ whole genome shotgun (WGS) entry which is preliminary data.</text>
</comment>
<name>A0AAV5IS14_9ROSI</name>
<feature type="coiled-coil region" evidence="3">
    <location>
        <begin position="519"/>
        <end position="735"/>
    </location>
</feature>
<dbReference type="PANTHER" id="PTHR32054:SF31">
    <property type="entry name" value="PROTEIN WEAK CHLOROPLAST MOVEMENT UNDER BLUE LIGHT 1"/>
    <property type="match status" value="1"/>
</dbReference>
<accession>A0AAV5IS14</accession>
<feature type="compositionally biased region" description="Basic and acidic residues" evidence="4">
    <location>
        <begin position="1"/>
        <end position="11"/>
    </location>
</feature>
<dbReference type="Proteomes" id="UP001054252">
    <property type="component" value="Unassembled WGS sequence"/>
</dbReference>
<feature type="region of interest" description="Disordered" evidence="4">
    <location>
        <begin position="155"/>
        <end position="206"/>
    </location>
</feature>
<evidence type="ECO:0000313" key="5">
    <source>
        <dbReference type="EMBL" id="GKV04641.1"/>
    </source>
</evidence>
<dbReference type="InterPro" id="IPR008545">
    <property type="entry name" value="Web"/>
</dbReference>
<gene>
    <name evidence="5" type="ORF">SLEP1_g16779</name>
</gene>
<feature type="region of interest" description="Disordered" evidence="4">
    <location>
        <begin position="802"/>
        <end position="821"/>
    </location>
</feature>
<feature type="region of interest" description="Disordered" evidence="4">
    <location>
        <begin position="829"/>
        <end position="919"/>
    </location>
</feature>
<feature type="coiled-coil region" evidence="3">
    <location>
        <begin position="431"/>
        <end position="486"/>
    </location>
</feature>
<dbReference type="AlphaFoldDB" id="A0AAV5IS14"/>
<evidence type="ECO:0000313" key="6">
    <source>
        <dbReference type="Proteomes" id="UP001054252"/>
    </source>
</evidence>
<dbReference type="GO" id="GO:0009903">
    <property type="term" value="P:chloroplast avoidance movement"/>
    <property type="evidence" value="ECO:0007669"/>
    <property type="project" value="TreeGrafter"/>
</dbReference>
<sequence length="940" mass="103176">MENVKAEEMPHSEPSLSTDDIHHASNEASTNTISNGKSESDYQLSVMESSKPASLQDASEVPILVQESNFPVESIASTSSVIVDQTCPDHQENSRAVEKQDIFNESGTSGVNIDDVISHPASSTKVIDSTSGHEAPPNDLTQPHKDVTIVAAGSVHNTDTSDAQQSLSSQTIDNTDVNAGNTMLPPVSPVKTADSDISNHSPSNELMQLHPMDSAVAVEFLEEASDRQQPQDGSSVASTQVKIDDGAIAPIASPVSSPTVARKVNDHHVAPLHELILPHRKIGLSVGSPKSITPKHVTRGLIDTAAPFESVKEAVSKFGGIVDWKAHRVETVERRKLVEQELEQVQDEIPEYKKRSDDAEEEKKQVLKELDSTKRLIEELKLSLERAQTEEHQAKQDSELARLRVEEMEQGIADEASVAAKTQLEVAKGRHAAAVSELKSVKDELQLLQKDYASLVSERDIAIKRAEEAVSASREVEKTVEELTIELIATKESLESAHAVHLEAEEKRIGAAMAKDQDTHFWEKELKQAEAELQKLNQQIHSTKELKSKLDTASALLLDLKAELTAYMESKVKEDTNEEQTHTDIQAAVASAKKELEEVKLNIEKATDEVTCLKVAANSLKSELETEKSALATIRQREGMASVVVAALEADLENTRSEIALVQMKEKEAREKMAELPKQLQAAAKEADEAKALAEMAHEELRKAMEEVEHAKAGASTVESRLHAAQKEIEAAKASENLALAAIKALQESESAQSTNNVDSPSGVTLSLEEYYELSKRAHEAEEQANMRVAAAFAQIEVAKESEMKTVQKLEESNREMTERREELKIAMDKAEKAKEGKLGVEQELRKWRAEHEQRRKATESNYGVKSPRASYEGRNEPKSTDATPEATVLRSPKAQVPVSNTETESHPGTAKAGKKKKKGFLPRIFMLLGRRKAHASKSK</sequence>
<evidence type="ECO:0000256" key="4">
    <source>
        <dbReference type="SAM" id="MobiDB-lite"/>
    </source>
</evidence>
<feature type="compositionally biased region" description="Basic and acidic residues" evidence="4">
    <location>
        <begin position="829"/>
        <end position="859"/>
    </location>
</feature>
<dbReference type="SUPFAM" id="SSF57997">
    <property type="entry name" value="Tropomyosin"/>
    <property type="match status" value="1"/>
</dbReference>
<feature type="compositionally biased region" description="Polar residues" evidence="4">
    <location>
        <begin position="120"/>
        <end position="132"/>
    </location>
</feature>
<organism evidence="5 6">
    <name type="scientific">Rubroshorea leprosula</name>
    <dbReference type="NCBI Taxonomy" id="152421"/>
    <lineage>
        <taxon>Eukaryota</taxon>
        <taxon>Viridiplantae</taxon>
        <taxon>Streptophyta</taxon>
        <taxon>Embryophyta</taxon>
        <taxon>Tracheophyta</taxon>
        <taxon>Spermatophyta</taxon>
        <taxon>Magnoliopsida</taxon>
        <taxon>eudicotyledons</taxon>
        <taxon>Gunneridae</taxon>
        <taxon>Pentapetalae</taxon>
        <taxon>rosids</taxon>
        <taxon>malvids</taxon>
        <taxon>Malvales</taxon>
        <taxon>Dipterocarpaceae</taxon>
        <taxon>Rubroshorea</taxon>
    </lineage>
</organism>
<dbReference type="EMBL" id="BPVZ01000022">
    <property type="protein sequence ID" value="GKV04641.1"/>
    <property type="molecule type" value="Genomic_DNA"/>
</dbReference>
<evidence type="ECO:0008006" key="7">
    <source>
        <dbReference type="Google" id="ProtNLM"/>
    </source>
</evidence>
<feature type="compositionally biased region" description="Basic and acidic residues" evidence="4">
    <location>
        <begin position="89"/>
        <end position="102"/>
    </location>
</feature>
<dbReference type="GO" id="GO:0009904">
    <property type="term" value="P:chloroplast accumulation movement"/>
    <property type="evidence" value="ECO:0007669"/>
    <property type="project" value="TreeGrafter"/>
</dbReference>
<dbReference type="GO" id="GO:0005829">
    <property type="term" value="C:cytosol"/>
    <property type="evidence" value="ECO:0007669"/>
    <property type="project" value="TreeGrafter"/>
</dbReference>
<keyword evidence="6" id="KW-1185">Reference proteome</keyword>
<dbReference type="PANTHER" id="PTHR32054">
    <property type="entry name" value="HEAVY CHAIN, PUTATIVE, EXPRESSED-RELATED-RELATED"/>
    <property type="match status" value="1"/>
</dbReference>